<accession>A0A7S1ZFI2</accession>
<keyword evidence="2" id="KW-1133">Transmembrane helix</keyword>
<keyword evidence="2" id="KW-0472">Membrane</keyword>
<feature type="region of interest" description="Disordered" evidence="1">
    <location>
        <begin position="126"/>
        <end position="184"/>
    </location>
</feature>
<evidence type="ECO:0000256" key="1">
    <source>
        <dbReference type="SAM" id="MobiDB-lite"/>
    </source>
</evidence>
<organism evidence="3">
    <name type="scientific">Trieres chinensis</name>
    <name type="common">Marine centric diatom</name>
    <name type="synonym">Odontella sinensis</name>
    <dbReference type="NCBI Taxonomy" id="1514140"/>
    <lineage>
        <taxon>Eukaryota</taxon>
        <taxon>Sar</taxon>
        <taxon>Stramenopiles</taxon>
        <taxon>Ochrophyta</taxon>
        <taxon>Bacillariophyta</taxon>
        <taxon>Mediophyceae</taxon>
        <taxon>Biddulphiophycidae</taxon>
        <taxon>Eupodiscales</taxon>
        <taxon>Parodontellaceae</taxon>
        <taxon>Trieres</taxon>
    </lineage>
</organism>
<dbReference type="EMBL" id="HBGO01016218">
    <property type="protein sequence ID" value="CAD9337499.1"/>
    <property type="molecule type" value="Transcribed_RNA"/>
</dbReference>
<reference evidence="3" key="1">
    <citation type="submission" date="2021-01" db="EMBL/GenBank/DDBJ databases">
        <authorList>
            <person name="Corre E."/>
            <person name="Pelletier E."/>
            <person name="Niang G."/>
            <person name="Scheremetjew M."/>
            <person name="Finn R."/>
            <person name="Kale V."/>
            <person name="Holt S."/>
            <person name="Cochrane G."/>
            <person name="Meng A."/>
            <person name="Brown T."/>
            <person name="Cohen L."/>
        </authorList>
    </citation>
    <scope>NUCLEOTIDE SEQUENCE</scope>
    <source>
        <strain evidence="3">Grunow 1884</strain>
    </source>
</reference>
<feature type="compositionally biased region" description="Basic and acidic residues" evidence="1">
    <location>
        <begin position="144"/>
        <end position="154"/>
    </location>
</feature>
<feature type="region of interest" description="Disordered" evidence="1">
    <location>
        <begin position="53"/>
        <end position="74"/>
    </location>
</feature>
<evidence type="ECO:0000313" key="3">
    <source>
        <dbReference type="EMBL" id="CAD9337499.1"/>
    </source>
</evidence>
<gene>
    <name evidence="3" type="ORF">OSIN01602_LOCUS9168</name>
</gene>
<feature type="compositionally biased region" description="Polar residues" evidence="1">
    <location>
        <begin position="54"/>
        <end position="71"/>
    </location>
</feature>
<feature type="transmembrane region" description="Helical" evidence="2">
    <location>
        <begin position="20"/>
        <end position="41"/>
    </location>
</feature>
<proteinExistence type="predicted"/>
<protein>
    <submittedName>
        <fullName evidence="3">Uncharacterized protein</fullName>
    </submittedName>
</protein>
<feature type="compositionally biased region" description="Polar residues" evidence="1">
    <location>
        <begin position="175"/>
        <end position="184"/>
    </location>
</feature>
<sequence>MTVPRNPNIRAQQHERLDRVVRLLSRSMAVVLMAMICAAWMSRAERRSIAKAAASSTPGNVPSRESGSSAASPRLVADGDYLSELVDSRHEALNEYHGSGERGHGTQGQAALRGSVDVLAVATEKEHKEGIAPMDESAVASSQRKPESESDEKGNPISSVSISSSPLPDAMKSGGNYTTNDHVGPHSNITIIHTKNQTKAQAVMKEWVGKVKNATKPDADATGEVISRMKTTKTTMLVP</sequence>
<dbReference type="AlphaFoldDB" id="A0A7S1ZFI2"/>
<evidence type="ECO:0000256" key="2">
    <source>
        <dbReference type="SAM" id="Phobius"/>
    </source>
</evidence>
<name>A0A7S1ZFI2_TRICV</name>
<keyword evidence="2" id="KW-0812">Transmembrane</keyword>